<organism evidence="1">
    <name type="scientific">Brassica cretica</name>
    <name type="common">Mustard</name>
    <dbReference type="NCBI Taxonomy" id="69181"/>
    <lineage>
        <taxon>Eukaryota</taxon>
        <taxon>Viridiplantae</taxon>
        <taxon>Streptophyta</taxon>
        <taxon>Embryophyta</taxon>
        <taxon>Tracheophyta</taxon>
        <taxon>Spermatophyta</taxon>
        <taxon>Magnoliopsida</taxon>
        <taxon>eudicotyledons</taxon>
        <taxon>Gunneridae</taxon>
        <taxon>Pentapetalae</taxon>
        <taxon>rosids</taxon>
        <taxon>malvids</taxon>
        <taxon>Brassicales</taxon>
        <taxon>Brassicaceae</taxon>
        <taxon>Brassiceae</taxon>
        <taxon>Brassica</taxon>
    </lineage>
</organism>
<accession>A0A8S9MD91</accession>
<reference evidence="1" key="1">
    <citation type="submission" date="2019-12" db="EMBL/GenBank/DDBJ databases">
        <title>Genome sequencing and annotation of Brassica cretica.</title>
        <authorList>
            <person name="Studholme D.J."/>
            <person name="Sarris P.F."/>
        </authorList>
    </citation>
    <scope>NUCLEOTIDE SEQUENCE</scope>
    <source>
        <strain evidence="1">PFS-102/07</strain>
        <tissue evidence="1">Leaf</tissue>
    </source>
</reference>
<dbReference type="EMBL" id="QGKY02000089">
    <property type="protein sequence ID" value="KAF2615153.1"/>
    <property type="molecule type" value="Genomic_DNA"/>
</dbReference>
<proteinExistence type="predicted"/>
<evidence type="ECO:0000313" key="1">
    <source>
        <dbReference type="EMBL" id="KAF2615153.1"/>
    </source>
</evidence>
<comment type="caution">
    <text evidence="1">The sequence shown here is derived from an EMBL/GenBank/DDBJ whole genome shotgun (WGS) entry which is preliminary data.</text>
</comment>
<dbReference type="AlphaFoldDB" id="A0A8S9MD91"/>
<protein>
    <submittedName>
        <fullName evidence="1">Uncharacterized protein</fullName>
    </submittedName>
</protein>
<sequence length="61" mass="6952">MITFPTRRSQNLCHKRQGPVVSFANSSVSFTYSQFFSIRNSGCTAFSHYNSIIQPCMNDQI</sequence>
<gene>
    <name evidence="1" type="ORF">F2Q70_00008770</name>
</gene>
<name>A0A8S9MD91_BRACR</name>